<reference evidence="1 2" key="1">
    <citation type="submission" date="2024-01" db="EMBL/GenBank/DDBJ databases">
        <title>Genome assemblies of Stephania.</title>
        <authorList>
            <person name="Yang L."/>
        </authorList>
    </citation>
    <scope>NUCLEOTIDE SEQUENCE [LARGE SCALE GENOMIC DNA]</scope>
    <source>
        <strain evidence="1">YNDBR</strain>
        <tissue evidence="1">Leaf</tissue>
    </source>
</reference>
<dbReference type="AlphaFoldDB" id="A0AAP0HRF9"/>
<sequence length="80" mass="9610">MTPHTFVYIFRFGSHMKFMHSLYKIHLRIRFLCIQLTMASSQYHFALSLLHITLRVFFVGNFAEDGKVKALRKFQSLFFF</sequence>
<comment type="caution">
    <text evidence="1">The sequence shown here is derived from an EMBL/GenBank/DDBJ whole genome shotgun (WGS) entry which is preliminary data.</text>
</comment>
<evidence type="ECO:0000313" key="1">
    <source>
        <dbReference type="EMBL" id="KAK9092730.1"/>
    </source>
</evidence>
<evidence type="ECO:0000313" key="2">
    <source>
        <dbReference type="Proteomes" id="UP001420932"/>
    </source>
</evidence>
<protein>
    <submittedName>
        <fullName evidence="1">Uncharacterized protein</fullName>
    </submittedName>
</protein>
<gene>
    <name evidence="1" type="ORF">Syun_027641</name>
</gene>
<dbReference type="Proteomes" id="UP001420932">
    <property type="component" value="Unassembled WGS sequence"/>
</dbReference>
<accession>A0AAP0HRF9</accession>
<proteinExistence type="predicted"/>
<dbReference type="EMBL" id="JBBNAF010000012">
    <property type="protein sequence ID" value="KAK9092730.1"/>
    <property type="molecule type" value="Genomic_DNA"/>
</dbReference>
<name>A0AAP0HRF9_9MAGN</name>
<keyword evidence="2" id="KW-1185">Reference proteome</keyword>
<organism evidence="1 2">
    <name type="scientific">Stephania yunnanensis</name>
    <dbReference type="NCBI Taxonomy" id="152371"/>
    <lineage>
        <taxon>Eukaryota</taxon>
        <taxon>Viridiplantae</taxon>
        <taxon>Streptophyta</taxon>
        <taxon>Embryophyta</taxon>
        <taxon>Tracheophyta</taxon>
        <taxon>Spermatophyta</taxon>
        <taxon>Magnoliopsida</taxon>
        <taxon>Ranunculales</taxon>
        <taxon>Menispermaceae</taxon>
        <taxon>Menispermoideae</taxon>
        <taxon>Cissampelideae</taxon>
        <taxon>Stephania</taxon>
    </lineage>
</organism>